<dbReference type="Proteomes" id="UP000001625">
    <property type="component" value="Chromosome"/>
</dbReference>
<accession>D5CQG1</accession>
<proteinExistence type="inferred from homology"/>
<dbReference type="InterPro" id="IPR035093">
    <property type="entry name" value="RelE/ParE_toxin_dom_sf"/>
</dbReference>
<evidence type="ECO:0000256" key="2">
    <source>
        <dbReference type="ARBA" id="ARBA00022649"/>
    </source>
</evidence>
<dbReference type="NCBIfam" id="TIGR02385">
    <property type="entry name" value="RelE_StbE"/>
    <property type="match status" value="1"/>
</dbReference>
<dbReference type="EMBL" id="CP001965">
    <property type="protein sequence ID" value="ADE13182.1"/>
    <property type="molecule type" value="Genomic_DNA"/>
</dbReference>
<dbReference type="PANTHER" id="PTHR33755">
    <property type="entry name" value="TOXIN PARE1-RELATED"/>
    <property type="match status" value="1"/>
</dbReference>
<evidence type="ECO:0000313" key="3">
    <source>
        <dbReference type="EMBL" id="ADE13182.1"/>
    </source>
</evidence>
<dbReference type="InterPro" id="IPR007712">
    <property type="entry name" value="RelE/ParE_toxin"/>
</dbReference>
<reference evidence="3 4" key="1">
    <citation type="submission" date="2010-03" db="EMBL/GenBank/DDBJ databases">
        <title>Complete sequence of Sideroxydans lithotrophicus ES-1.</title>
        <authorList>
            <consortium name="US DOE Joint Genome Institute"/>
            <person name="Lucas S."/>
            <person name="Copeland A."/>
            <person name="Lapidus A."/>
            <person name="Cheng J.-F."/>
            <person name="Bruce D."/>
            <person name="Goodwin L."/>
            <person name="Pitluck S."/>
            <person name="Munk A.C."/>
            <person name="Detter J.C."/>
            <person name="Han C."/>
            <person name="Tapia R."/>
            <person name="Larimer F."/>
            <person name="Land M."/>
            <person name="Hauser L."/>
            <person name="Kyrpides N."/>
            <person name="Ivanova N."/>
            <person name="Emerson D."/>
            <person name="Woyke T."/>
        </authorList>
    </citation>
    <scope>NUCLEOTIDE SEQUENCE [LARGE SCALE GENOMIC DNA]</scope>
    <source>
        <strain evidence="3 4">ES-1</strain>
    </source>
</reference>
<evidence type="ECO:0000256" key="1">
    <source>
        <dbReference type="ARBA" id="ARBA00006226"/>
    </source>
</evidence>
<dbReference type="OrthoDB" id="9798046at2"/>
<dbReference type="HOGENOM" id="CLU_147162_11_2_4"/>
<organism evidence="3 4">
    <name type="scientific">Sideroxydans lithotrophicus (strain ES-1)</name>
    <dbReference type="NCBI Taxonomy" id="580332"/>
    <lineage>
        <taxon>Bacteria</taxon>
        <taxon>Pseudomonadati</taxon>
        <taxon>Pseudomonadota</taxon>
        <taxon>Betaproteobacteria</taxon>
        <taxon>Nitrosomonadales</taxon>
        <taxon>Gallionellaceae</taxon>
        <taxon>Sideroxydans</taxon>
    </lineage>
</organism>
<dbReference type="STRING" id="580332.Slit_2957"/>
<dbReference type="RefSeq" id="WP_013031078.1">
    <property type="nucleotide sequence ID" value="NC_013959.1"/>
</dbReference>
<name>D5CQG1_SIDLE</name>
<evidence type="ECO:0000313" key="4">
    <source>
        <dbReference type="Proteomes" id="UP000001625"/>
    </source>
</evidence>
<keyword evidence="4" id="KW-1185">Reference proteome</keyword>
<dbReference type="Gene3D" id="3.30.2310.20">
    <property type="entry name" value="RelE-like"/>
    <property type="match status" value="1"/>
</dbReference>
<comment type="similarity">
    <text evidence="1">Belongs to the RelE toxin family.</text>
</comment>
<dbReference type="Pfam" id="PF05016">
    <property type="entry name" value="ParE_toxin"/>
    <property type="match status" value="1"/>
</dbReference>
<dbReference type="KEGG" id="slt:Slit_2957"/>
<sequence>MNLRYTPQARSDLAEIHDYIAQENPAAARRVVQLVRDSAKALPDNPLVGRPGRVPGTRELAIGRFPFVLAYRVSSDEVQILSVIHTARAWPESF</sequence>
<keyword evidence="2" id="KW-1277">Toxin-antitoxin system</keyword>
<protein>
    <submittedName>
        <fullName evidence="3">Addiction module toxin, RelE/StbE family</fullName>
    </submittedName>
</protein>
<dbReference type="eggNOG" id="COG3668">
    <property type="taxonomic scope" value="Bacteria"/>
</dbReference>
<dbReference type="AlphaFoldDB" id="D5CQG1"/>
<dbReference type="PANTHER" id="PTHR33755:SF6">
    <property type="entry name" value="PLASMID STABILIZATION SYSTEM PROTEIN"/>
    <property type="match status" value="1"/>
</dbReference>
<gene>
    <name evidence="3" type="ordered locus">Slit_2957</name>
</gene>
<dbReference type="InterPro" id="IPR051803">
    <property type="entry name" value="TA_system_RelE-like_toxin"/>
</dbReference>